<feature type="transmembrane region" description="Helical" evidence="6">
    <location>
        <begin position="175"/>
        <end position="195"/>
    </location>
</feature>
<organism evidence="7 8">
    <name type="scientific">Elliptochloris bilobata</name>
    <dbReference type="NCBI Taxonomy" id="381761"/>
    <lineage>
        <taxon>Eukaryota</taxon>
        <taxon>Viridiplantae</taxon>
        <taxon>Chlorophyta</taxon>
        <taxon>core chlorophytes</taxon>
        <taxon>Trebouxiophyceae</taxon>
        <taxon>Trebouxiophyceae incertae sedis</taxon>
        <taxon>Elliptochloris clade</taxon>
        <taxon>Elliptochloris</taxon>
    </lineage>
</organism>
<keyword evidence="6" id="KW-1133">Transmembrane helix</keyword>
<sequence length="249" mass="26539">MALGPDHLKAVNGFLAKSGGKDKLTALIQYAAMFVSAGEPGNAKKVQVSVAAARKVFRIFGPLEQLTPLVLNPRLNPNKPSAIEIINKLKQMLMAVYFGADHVVWASQAGLYTNKQAVERWQKASLYGWMGGSVCTVVAECYELLALTAVRRDGESEAAWKARQARALAEVDGRLLVLFHALVQAALACGLLGVLPFKPRFVGFLGVVASAVNCYMLFPALPKPTAPPVKAAPATCPAPDAPKLTTKTA</sequence>
<evidence type="ECO:0000256" key="4">
    <source>
        <dbReference type="ARBA" id="ARBA00023136"/>
    </source>
</evidence>
<evidence type="ECO:0000313" key="8">
    <source>
        <dbReference type="Proteomes" id="UP001445335"/>
    </source>
</evidence>
<dbReference type="EMBL" id="JALJOU010000019">
    <property type="protein sequence ID" value="KAK9838281.1"/>
    <property type="molecule type" value="Genomic_DNA"/>
</dbReference>
<evidence type="ECO:0000256" key="2">
    <source>
        <dbReference type="ARBA" id="ARBA00008194"/>
    </source>
</evidence>
<evidence type="ECO:0000256" key="5">
    <source>
        <dbReference type="ARBA" id="ARBA00023140"/>
    </source>
</evidence>
<dbReference type="GO" id="GO:0044375">
    <property type="term" value="P:regulation of peroxisome size"/>
    <property type="evidence" value="ECO:0007669"/>
    <property type="project" value="UniProtKB-ARBA"/>
</dbReference>
<keyword evidence="6" id="KW-0812">Transmembrane</keyword>
<comment type="caution">
    <text evidence="7">The sequence shown here is derived from an EMBL/GenBank/DDBJ whole genome shotgun (WGS) entry which is preliminary data.</text>
</comment>
<dbReference type="PANTHER" id="PTHR12652:SF50">
    <property type="entry name" value="PEROXIN 11"/>
    <property type="match status" value="1"/>
</dbReference>
<keyword evidence="3" id="KW-0962">Peroxisome biogenesis</keyword>
<dbReference type="GO" id="GO:0005778">
    <property type="term" value="C:peroxisomal membrane"/>
    <property type="evidence" value="ECO:0007669"/>
    <property type="project" value="UniProtKB-SubCell"/>
</dbReference>
<keyword evidence="4 6" id="KW-0472">Membrane</keyword>
<evidence type="ECO:0000256" key="1">
    <source>
        <dbReference type="ARBA" id="ARBA00004585"/>
    </source>
</evidence>
<comment type="similarity">
    <text evidence="2">Belongs to the peroxin-11 family.</text>
</comment>
<gene>
    <name evidence="7" type="ORF">WJX81_002226</name>
</gene>
<dbReference type="Proteomes" id="UP001445335">
    <property type="component" value="Unassembled WGS sequence"/>
</dbReference>
<protein>
    <recommendedName>
        <fullName evidence="9">Peroxisomal membrane protein 11C</fullName>
    </recommendedName>
</protein>
<comment type="subcellular location">
    <subcellularLocation>
        <location evidence="1">Peroxisome membrane</location>
        <topology evidence="1">Multi-pass membrane protein</topology>
    </subcellularLocation>
</comment>
<proteinExistence type="inferred from homology"/>
<keyword evidence="8" id="KW-1185">Reference proteome</keyword>
<reference evidence="7 8" key="1">
    <citation type="journal article" date="2024" name="Nat. Commun.">
        <title>Phylogenomics reveals the evolutionary origins of lichenization in chlorophyte algae.</title>
        <authorList>
            <person name="Puginier C."/>
            <person name="Libourel C."/>
            <person name="Otte J."/>
            <person name="Skaloud P."/>
            <person name="Haon M."/>
            <person name="Grisel S."/>
            <person name="Petersen M."/>
            <person name="Berrin J.G."/>
            <person name="Delaux P.M."/>
            <person name="Dal Grande F."/>
            <person name="Keller J."/>
        </authorList>
    </citation>
    <scope>NUCLEOTIDE SEQUENCE [LARGE SCALE GENOMIC DNA]</scope>
    <source>
        <strain evidence="7 8">SAG 245.80</strain>
    </source>
</reference>
<evidence type="ECO:0000256" key="3">
    <source>
        <dbReference type="ARBA" id="ARBA00022593"/>
    </source>
</evidence>
<evidence type="ECO:0000256" key="6">
    <source>
        <dbReference type="SAM" id="Phobius"/>
    </source>
</evidence>
<name>A0AAW1RY01_9CHLO</name>
<evidence type="ECO:0000313" key="7">
    <source>
        <dbReference type="EMBL" id="KAK9838281.1"/>
    </source>
</evidence>
<dbReference type="Pfam" id="PF05648">
    <property type="entry name" value="PEX11"/>
    <property type="match status" value="1"/>
</dbReference>
<dbReference type="GO" id="GO:0042802">
    <property type="term" value="F:identical protein binding"/>
    <property type="evidence" value="ECO:0007669"/>
    <property type="project" value="UniProtKB-ARBA"/>
</dbReference>
<dbReference type="AlphaFoldDB" id="A0AAW1RY01"/>
<dbReference type="InterPro" id="IPR008733">
    <property type="entry name" value="PEX11"/>
</dbReference>
<evidence type="ECO:0008006" key="9">
    <source>
        <dbReference type="Google" id="ProtNLM"/>
    </source>
</evidence>
<dbReference type="PANTHER" id="PTHR12652">
    <property type="entry name" value="PEROXISOMAL BIOGENESIS FACTOR 11"/>
    <property type="match status" value="1"/>
</dbReference>
<dbReference type="GO" id="GO:0016559">
    <property type="term" value="P:peroxisome fission"/>
    <property type="evidence" value="ECO:0007669"/>
    <property type="project" value="InterPro"/>
</dbReference>
<keyword evidence="5" id="KW-0576">Peroxisome</keyword>
<feature type="transmembrane region" description="Helical" evidence="6">
    <location>
        <begin position="201"/>
        <end position="221"/>
    </location>
</feature>
<accession>A0AAW1RY01</accession>